<dbReference type="Gene3D" id="1.20.120.1870">
    <property type="entry name" value="Fic/DOC protein, Fido domain"/>
    <property type="match status" value="1"/>
</dbReference>
<proteinExistence type="predicted"/>
<keyword evidence="4" id="KW-1185">Reference proteome</keyword>
<dbReference type="NCBIfam" id="TIGR01550">
    <property type="entry name" value="DOC_P1"/>
    <property type="match status" value="1"/>
</dbReference>
<gene>
    <name evidence="3" type="ORF">E3O32_06720</name>
</gene>
<evidence type="ECO:0000259" key="2">
    <source>
        <dbReference type="PROSITE" id="PS51459"/>
    </source>
</evidence>
<dbReference type="RefSeq" id="WP_134507859.1">
    <property type="nucleotide sequence ID" value="NZ_SOFM01000016.1"/>
</dbReference>
<dbReference type="Pfam" id="PF02661">
    <property type="entry name" value="Fic"/>
    <property type="match status" value="1"/>
</dbReference>
<reference evidence="3 4" key="1">
    <citation type="submission" date="2019-03" db="EMBL/GenBank/DDBJ databases">
        <title>Genomics of glacier-inhabiting Cryobacterium strains.</title>
        <authorList>
            <person name="Liu Q."/>
            <person name="Xin Y.-H."/>
        </authorList>
    </citation>
    <scope>NUCLEOTIDE SEQUENCE [LARGE SCALE GENOMIC DNA]</scope>
    <source>
        <strain evidence="3 4">RHLT2-21</strain>
    </source>
</reference>
<evidence type="ECO:0000256" key="1">
    <source>
        <dbReference type="SAM" id="MobiDB-lite"/>
    </source>
</evidence>
<evidence type="ECO:0000313" key="4">
    <source>
        <dbReference type="Proteomes" id="UP000297643"/>
    </source>
</evidence>
<name>A0A4R8WB82_9MICO</name>
<evidence type="ECO:0000313" key="3">
    <source>
        <dbReference type="EMBL" id="TFC05360.1"/>
    </source>
</evidence>
<dbReference type="PROSITE" id="PS51459">
    <property type="entry name" value="FIDO"/>
    <property type="match status" value="1"/>
</dbReference>
<dbReference type="EMBL" id="SOFM01000016">
    <property type="protein sequence ID" value="TFC05360.1"/>
    <property type="molecule type" value="Genomic_DNA"/>
</dbReference>
<protein>
    <submittedName>
        <fullName evidence="3">Type II toxin-antitoxin system death-on-curing family toxin</fullName>
    </submittedName>
</protein>
<feature type="region of interest" description="Disordered" evidence="1">
    <location>
        <begin position="122"/>
        <end position="167"/>
    </location>
</feature>
<accession>A0A4R8WB82</accession>
<organism evidence="3 4">
    <name type="scientific">Cryobacterium mannosilyticum</name>
    <dbReference type="NCBI Taxonomy" id="1259190"/>
    <lineage>
        <taxon>Bacteria</taxon>
        <taxon>Bacillati</taxon>
        <taxon>Actinomycetota</taxon>
        <taxon>Actinomycetes</taxon>
        <taxon>Micrococcales</taxon>
        <taxon>Microbacteriaceae</taxon>
        <taxon>Cryobacterium</taxon>
    </lineage>
</organism>
<dbReference type="PANTHER" id="PTHR39426">
    <property type="entry name" value="HOMOLOGY TO DEATH-ON-CURING PROTEIN OF PHAGE P1"/>
    <property type="match status" value="1"/>
</dbReference>
<feature type="domain" description="Fido" evidence="2">
    <location>
        <begin position="1"/>
        <end position="117"/>
    </location>
</feature>
<dbReference type="InterPro" id="IPR003812">
    <property type="entry name" value="Fido"/>
</dbReference>
<dbReference type="InterPro" id="IPR006440">
    <property type="entry name" value="Doc"/>
</dbReference>
<dbReference type="AlphaFoldDB" id="A0A4R8WB82"/>
<feature type="compositionally biased region" description="Basic and acidic residues" evidence="1">
    <location>
        <begin position="134"/>
        <end position="144"/>
    </location>
</feature>
<sequence>MVDYIEPEQAVAVVAHLGLHVRDKGLLFSALARPAAGMFGEDAYAARELKAAALMSSLAQNHALFDGNKRLSWILTLAFLRLNGFRVVMPTDEAFDFVIAVAQSQLELEEIASTLARHLVATTPRPAPPSASTEKVDFGKEGRVVADGTADLDDSERRSAAHRVTRP</sequence>
<dbReference type="PANTHER" id="PTHR39426:SF1">
    <property type="entry name" value="HOMOLOGY TO DEATH-ON-CURING PROTEIN OF PHAGE P1"/>
    <property type="match status" value="1"/>
</dbReference>
<dbReference type="InterPro" id="IPR053737">
    <property type="entry name" value="Type_II_TA_Toxin"/>
</dbReference>
<dbReference type="GO" id="GO:0016301">
    <property type="term" value="F:kinase activity"/>
    <property type="evidence" value="ECO:0007669"/>
    <property type="project" value="InterPro"/>
</dbReference>
<comment type="caution">
    <text evidence="3">The sequence shown here is derived from an EMBL/GenBank/DDBJ whole genome shotgun (WGS) entry which is preliminary data.</text>
</comment>
<dbReference type="Proteomes" id="UP000297643">
    <property type="component" value="Unassembled WGS sequence"/>
</dbReference>